<dbReference type="InterPro" id="IPR015824">
    <property type="entry name" value="Phosphoglycerate_kinase_N"/>
</dbReference>
<dbReference type="InterPro" id="IPR001576">
    <property type="entry name" value="Phosphoglycerate_kinase"/>
</dbReference>
<accession>A0A2H0Y3E0</accession>
<dbReference type="Proteomes" id="UP000231343">
    <property type="component" value="Unassembled WGS sequence"/>
</dbReference>
<proteinExistence type="inferred from homology"/>
<dbReference type="PRINTS" id="PR00477">
    <property type="entry name" value="PHGLYCKINASE"/>
</dbReference>
<dbReference type="PANTHER" id="PTHR11406:SF23">
    <property type="entry name" value="PHOSPHOGLYCERATE KINASE 1, CHLOROPLASTIC-RELATED"/>
    <property type="match status" value="1"/>
</dbReference>
<keyword evidence="9" id="KW-0324">Glycolysis</keyword>
<dbReference type="EMBL" id="PEYM01000027">
    <property type="protein sequence ID" value="PIS31295.1"/>
    <property type="molecule type" value="Genomic_DNA"/>
</dbReference>
<evidence type="ECO:0000256" key="10">
    <source>
        <dbReference type="RuleBase" id="RU000532"/>
    </source>
</evidence>
<name>A0A2H0Y3E0_UNCSA</name>
<protein>
    <recommendedName>
        <fullName evidence="4 10">Phosphoglycerate kinase</fullName>
        <ecNumber evidence="3 10">2.7.2.3</ecNumber>
    </recommendedName>
</protein>
<dbReference type="AlphaFoldDB" id="A0A2H0Y3E0"/>
<evidence type="ECO:0000313" key="11">
    <source>
        <dbReference type="EMBL" id="PIS31295.1"/>
    </source>
</evidence>
<reference evidence="11 12" key="1">
    <citation type="submission" date="2017-09" db="EMBL/GenBank/DDBJ databases">
        <title>Depth-based differentiation of microbial function through sediment-hosted aquifers and enrichment of novel symbionts in the deep terrestrial subsurface.</title>
        <authorList>
            <person name="Probst A.J."/>
            <person name="Ladd B."/>
            <person name="Jarett J.K."/>
            <person name="Geller-Mcgrath D.E."/>
            <person name="Sieber C.M."/>
            <person name="Emerson J.B."/>
            <person name="Anantharaman K."/>
            <person name="Thomas B.C."/>
            <person name="Malmstrom R."/>
            <person name="Stieglmeier M."/>
            <person name="Klingl A."/>
            <person name="Woyke T."/>
            <person name="Ryan C.M."/>
            <person name="Banfield J.F."/>
        </authorList>
    </citation>
    <scope>NUCLEOTIDE SEQUENCE [LARGE SCALE GENOMIC DNA]</scope>
    <source>
        <strain evidence="11">CG08_land_8_20_14_0_20_45_16</strain>
    </source>
</reference>
<evidence type="ECO:0000256" key="8">
    <source>
        <dbReference type="ARBA" id="ARBA00022840"/>
    </source>
</evidence>
<dbReference type="Pfam" id="PF00162">
    <property type="entry name" value="PGK"/>
    <property type="match status" value="1"/>
</dbReference>
<evidence type="ECO:0000256" key="9">
    <source>
        <dbReference type="ARBA" id="ARBA00023152"/>
    </source>
</evidence>
<keyword evidence="5 10" id="KW-0808">Transferase</keyword>
<keyword evidence="8" id="KW-0067">ATP-binding</keyword>
<dbReference type="Gene3D" id="3.40.50.1260">
    <property type="entry name" value="Phosphoglycerate kinase, N-terminal domain"/>
    <property type="match status" value="3"/>
</dbReference>
<evidence type="ECO:0000256" key="4">
    <source>
        <dbReference type="ARBA" id="ARBA00016471"/>
    </source>
</evidence>
<dbReference type="GO" id="GO:0043531">
    <property type="term" value="F:ADP binding"/>
    <property type="evidence" value="ECO:0007669"/>
    <property type="project" value="TreeGrafter"/>
</dbReference>
<evidence type="ECO:0000256" key="2">
    <source>
        <dbReference type="ARBA" id="ARBA00004838"/>
    </source>
</evidence>
<keyword evidence="7 10" id="KW-0418">Kinase</keyword>
<comment type="pathway">
    <text evidence="2">Carbohydrate degradation; glycolysis; pyruvate from D-glyceraldehyde 3-phosphate: step 2/5.</text>
</comment>
<evidence type="ECO:0000256" key="6">
    <source>
        <dbReference type="ARBA" id="ARBA00022741"/>
    </source>
</evidence>
<comment type="caution">
    <text evidence="11">The sequence shown here is derived from an EMBL/GenBank/DDBJ whole genome shotgun (WGS) entry which is preliminary data.</text>
</comment>
<dbReference type="EC" id="2.7.2.3" evidence="3 10"/>
<dbReference type="GO" id="GO:0005524">
    <property type="term" value="F:ATP binding"/>
    <property type="evidence" value="ECO:0007669"/>
    <property type="project" value="UniProtKB-KW"/>
</dbReference>
<evidence type="ECO:0000256" key="1">
    <source>
        <dbReference type="ARBA" id="ARBA00000642"/>
    </source>
</evidence>
<comment type="similarity">
    <text evidence="10">Belongs to the phosphoglycerate kinase family.</text>
</comment>
<dbReference type="PANTHER" id="PTHR11406">
    <property type="entry name" value="PHOSPHOGLYCERATE KINASE"/>
    <property type="match status" value="1"/>
</dbReference>
<organism evidence="11 12">
    <name type="scientific">Candidatus Saganbacteria bacterium CG08_land_8_20_14_0_20_45_16</name>
    <dbReference type="NCBI Taxonomy" id="2014293"/>
    <lineage>
        <taxon>Bacteria</taxon>
        <taxon>Bacillati</taxon>
        <taxon>Saganbacteria</taxon>
    </lineage>
</organism>
<dbReference type="InterPro" id="IPR036043">
    <property type="entry name" value="Phosphoglycerate_kinase_sf"/>
</dbReference>
<evidence type="ECO:0000313" key="12">
    <source>
        <dbReference type="Proteomes" id="UP000231343"/>
    </source>
</evidence>
<evidence type="ECO:0000256" key="5">
    <source>
        <dbReference type="ARBA" id="ARBA00022679"/>
    </source>
</evidence>
<evidence type="ECO:0000256" key="7">
    <source>
        <dbReference type="ARBA" id="ARBA00022777"/>
    </source>
</evidence>
<sequence length="460" mass="51590">MTGPVALDQGNTQRLNCRWQLRKNWTDVLFALRPILDNPGAFASKVDALKSSAEAKRLLPEIKRENIRSLSRLSPRFIAGKTFVVRVDYNDVHQPYDDDIRLRASLKTLKHILDNRGKVVVLTYRGRPQVFEQAMTTDSLVEAIQSVLPNINVHKIEGEPHAEGIVSVVPSSAVELVVALATEGTIVLLDNLRFDQAEASPFWDQRHPFCLFLSMLGDVYVLDGYPISHHDNASVTELLLYLPSVAGFWLEDEIAAHRQFHELMMKQNCDPMLAMFGGIKPDKLEHIKPLCQTLQKGDTVFIGGILAYHARTVAFFQDDLPAAGIRVVFQDQQDDGRFDISDAILKQIIALMDGQKIVFWNGAFGQIELPQYQTSYAVVRELYRRLLAPLCSIERLFFSGRETAPMVKASLGLTEETRHFTPGLYISTGGGTSLHDLGQGVDNLGYRSLWGMPETIMLLD</sequence>
<gene>
    <name evidence="11" type="ORF">COT42_01500</name>
</gene>
<dbReference type="GO" id="GO:0006094">
    <property type="term" value="P:gluconeogenesis"/>
    <property type="evidence" value="ECO:0007669"/>
    <property type="project" value="TreeGrafter"/>
</dbReference>
<dbReference type="GO" id="GO:0004618">
    <property type="term" value="F:phosphoglycerate kinase activity"/>
    <property type="evidence" value="ECO:0007669"/>
    <property type="project" value="UniProtKB-EC"/>
</dbReference>
<dbReference type="GO" id="GO:0006096">
    <property type="term" value="P:glycolytic process"/>
    <property type="evidence" value="ECO:0007669"/>
    <property type="project" value="UniProtKB-KW"/>
</dbReference>
<dbReference type="SUPFAM" id="SSF53748">
    <property type="entry name" value="Phosphoglycerate kinase"/>
    <property type="match status" value="1"/>
</dbReference>
<evidence type="ECO:0000256" key="3">
    <source>
        <dbReference type="ARBA" id="ARBA00013061"/>
    </source>
</evidence>
<dbReference type="GO" id="GO:0005829">
    <property type="term" value="C:cytosol"/>
    <property type="evidence" value="ECO:0007669"/>
    <property type="project" value="TreeGrafter"/>
</dbReference>
<comment type="catalytic activity">
    <reaction evidence="1 10">
        <text>(2R)-3-phosphoglycerate + ATP = (2R)-3-phospho-glyceroyl phosphate + ADP</text>
        <dbReference type="Rhea" id="RHEA:14801"/>
        <dbReference type="ChEBI" id="CHEBI:30616"/>
        <dbReference type="ChEBI" id="CHEBI:57604"/>
        <dbReference type="ChEBI" id="CHEBI:58272"/>
        <dbReference type="ChEBI" id="CHEBI:456216"/>
        <dbReference type="EC" id="2.7.2.3"/>
    </reaction>
</comment>
<keyword evidence="6" id="KW-0547">Nucleotide-binding</keyword>